<reference evidence="2" key="3">
    <citation type="journal article" date="2017" name="Nature">
        <title>Genome sequence of the progenitor of the wheat D genome Aegilops tauschii.</title>
        <authorList>
            <person name="Luo M.C."/>
            <person name="Gu Y.Q."/>
            <person name="Puiu D."/>
            <person name="Wang H."/>
            <person name="Twardziok S.O."/>
            <person name="Deal K.R."/>
            <person name="Huo N."/>
            <person name="Zhu T."/>
            <person name="Wang L."/>
            <person name="Wang Y."/>
            <person name="McGuire P.E."/>
            <person name="Liu S."/>
            <person name="Long H."/>
            <person name="Ramasamy R.K."/>
            <person name="Rodriguez J.C."/>
            <person name="Van S.L."/>
            <person name="Yuan L."/>
            <person name="Wang Z."/>
            <person name="Xia Z."/>
            <person name="Xiao L."/>
            <person name="Anderson O.D."/>
            <person name="Ouyang S."/>
            <person name="Liang Y."/>
            <person name="Zimin A.V."/>
            <person name="Pertea G."/>
            <person name="Qi P."/>
            <person name="Bennetzen J.L."/>
            <person name="Dai X."/>
            <person name="Dawson M.W."/>
            <person name="Muller H.G."/>
            <person name="Kugler K."/>
            <person name="Rivarola-Duarte L."/>
            <person name="Spannagl M."/>
            <person name="Mayer K.F.X."/>
            <person name="Lu F.H."/>
            <person name="Bevan M.W."/>
            <person name="Leroy P."/>
            <person name="Li P."/>
            <person name="You F.M."/>
            <person name="Sun Q."/>
            <person name="Liu Z."/>
            <person name="Lyons E."/>
            <person name="Wicker T."/>
            <person name="Salzberg S.L."/>
            <person name="Devos K.M."/>
            <person name="Dvorak J."/>
        </authorList>
    </citation>
    <scope>NUCLEOTIDE SEQUENCE [LARGE SCALE GENOMIC DNA]</scope>
    <source>
        <strain evidence="2">cv. AL8/78</strain>
    </source>
</reference>
<evidence type="ECO:0000313" key="2">
    <source>
        <dbReference type="EnsemblPlants" id="AET1Gv20226000.5"/>
    </source>
</evidence>
<dbReference type="EnsemblPlants" id="AET1Gv20226000.10">
    <property type="protein sequence ID" value="AET1Gv20226000.10"/>
    <property type="gene ID" value="AET1Gv20226000"/>
</dbReference>
<reference evidence="3" key="2">
    <citation type="journal article" date="2017" name="Nat. Plants">
        <title>The Aegilops tauschii genome reveals multiple impacts of transposons.</title>
        <authorList>
            <person name="Zhao G."/>
            <person name="Zou C."/>
            <person name="Li K."/>
            <person name="Wang K."/>
            <person name="Li T."/>
            <person name="Gao L."/>
            <person name="Zhang X."/>
            <person name="Wang H."/>
            <person name="Yang Z."/>
            <person name="Liu X."/>
            <person name="Jiang W."/>
            <person name="Mao L."/>
            <person name="Kong X."/>
            <person name="Jiao Y."/>
            <person name="Jia J."/>
        </authorList>
    </citation>
    <scope>NUCLEOTIDE SEQUENCE [LARGE SCALE GENOMIC DNA]</scope>
    <source>
        <strain evidence="3">cv. AL8/78</strain>
    </source>
</reference>
<evidence type="ECO:0000256" key="1">
    <source>
        <dbReference type="SAM" id="MobiDB-lite"/>
    </source>
</evidence>
<protein>
    <submittedName>
        <fullName evidence="2">Uncharacterized protein</fullName>
    </submittedName>
</protein>
<dbReference type="Gramene" id="AET1Gv20226000.11">
    <property type="protein sequence ID" value="AET1Gv20226000.11"/>
    <property type="gene ID" value="AET1Gv20226000"/>
</dbReference>
<reference evidence="2" key="5">
    <citation type="journal article" date="2021" name="G3 (Bethesda)">
        <title>Aegilops tauschii genome assembly Aet v5.0 features greater sequence contiguity and improved annotation.</title>
        <authorList>
            <person name="Wang L."/>
            <person name="Zhu T."/>
            <person name="Rodriguez J.C."/>
            <person name="Deal K.R."/>
            <person name="Dubcovsky J."/>
            <person name="McGuire P.E."/>
            <person name="Lux T."/>
            <person name="Spannagl M."/>
            <person name="Mayer K.F.X."/>
            <person name="Baldrich P."/>
            <person name="Meyers B.C."/>
            <person name="Huo N."/>
            <person name="Gu Y.Q."/>
            <person name="Zhou H."/>
            <person name="Devos K.M."/>
            <person name="Bennetzen J.L."/>
            <person name="Unver T."/>
            <person name="Budak H."/>
            <person name="Gulick P.J."/>
            <person name="Galiba G."/>
            <person name="Kalapos B."/>
            <person name="Nelson D.R."/>
            <person name="Li P."/>
            <person name="You F.M."/>
            <person name="Luo M.C."/>
            <person name="Dvorak J."/>
        </authorList>
    </citation>
    <scope>NUCLEOTIDE SEQUENCE [LARGE SCALE GENOMIC DNA]</scope>
    <source>
        <strain evidence="2">cv. AL8/78</strain>
    </source>
</reference>
<dbReference type="Gramene" id="AET1Gv20226000.6">
    <property type="protein sequence ID" value="AET1Gv20226000.6"/>
    <property type="gene ID" value="AET1Gv20226000"/>
</dbReference>
<dbReference type="EnsemblPlants" id="AET1Gv20226000.5">
    <property type="protein sequence ID" value="AET1Gv20226000.5"/>
    <property type="gene ID" value="AET1Gv20226000"/>
</dbReference>
<evidence type="ECO:0000313" key="3">
    <source>
        <dbReference type="Proteomes" id="UP000015105"/>
    </source>
</evidence>
<feature type="region of interest" description="Disordered" evidence="1">
    <location>
        <begin position="76"/>
        <end position="99"/>
    </location>
</feature>
<dbReference type="EnsemblPlants" id="AET1Gv20226000.8">
    <property type="protein sequence ID" value="AET1Gv20226000.8"/>
    <property type="gene ID" value="AET1Gv20226000"/>
</dbReference>
<dbReference type="Gramene" id="AET1Gv20226000.10">
    <property type="protein sequence ID" value="AET1Gv20226000.10"/>
    <property type="gene ID" value="AET1Gv20226000"/>
</dbReference>
<dbReference type="EnsemblPlants" id="AET1Gv20226000.9">
    <property type="protein sequence ID" value="AET1Gv20226000.9"/>
    <property type="gene ID" value="AET1Gv20226000"/>
</dbReference>
<dbReference type="Proteomes" id="UP000015105">
    <property type="component" value="Chromosome 1D"/>
</dbReference>
<dbReference type="Gramene" id="AET1Gv20226000.5">
    <property type="protein sequence ID" value="AET1Gv20226000.5"/>
    <property type="gene ID" value="AET1Gv20226000"/>
</dbReference>
<reference evidence="3" key="1">
    <citation type="journal article" date="2014" name="Science">
        <title>Ancient hybridizations among the ancestral genomes of bread wheat.</title>
        <authorList>
            <consortium name="International Wheat Genome Sequencing Consortium,"/>
            <person name="Marcussen T."/>
            <person name="Sandve S.R."/>
            <person name="Heier L."/>
            <person name="Spannagl M."/>
            <person name="Pfeifer M."/>
            <person name="Jakobsen K.S."/>
            <person name="Wulff B.B."/>
            <person name="Steuernagel B."/>
            <person name="Mayer K.F."/>
            <person name="Olsen O.A."/>
        </authorList>
    </citation>
    <scope>NUCLEOTIDE SEQUENCE [LARGE SCALE GENOMIC DNA]</scope>
    <source>
        <strain evidence="3">cv. AL8/78</strain>
    </source>
</reference>
<dbReference type="EnsemblPlants" id="AET1Gv20226000.11">
    <property type="protein sequence ID" value="AET1Gv20226000.11"/>
    <property type="gene ID" value="AET1Gv20226000"/>
</dbReference>
<accession>A0A452XZ70</accession>
<keyword evidence="3" id="KW-1185">Reference proteome</keyword>
<name>A0A452XZ70_AEGTS</name>
<organism evidence="2 3">
    <name type="scientific">Aegilops tauschii subsp. strangulata</name>
    <name type="common">Goatgrass</name>
    <dbReference type="NCBI Taxonomy" id="200361"/>
    <lineage>
        <taxon>Eukaryota</taxon>
        <taxon>Viridiplantae</taxon>
        <taxon>Streptophyta</taxon>
        <taxon>Embryophyta</taxon>
        <taxon>Tracheophyta</taxon>
        <taxon>Spermatophyta</taxon>
        <taxon>Magnoliopsida</taxon>
        <taxon>Liliopsida</taxon>
        <taxon>Poales</taxon>
        <taxon>Poaceae</taxon>
        <taxon>BOP clade</taxon>
        <taxon>Pooideae</taxon>
        <taxon>Triticodae</taxon>
        <taxon>Triticeae</taxon>
        <taxon>Triticinae</taxon>
        <taxon>Aegilops</taxon>
    </lineage>
</organism>
<reference evidence="2" key="4">
    <citation type="submission" date="2019-03" db="UniProtKB">
        <authorList>
            <consortium name="EnsemblPlants"/>
        </authorList>
    </citation>
    <scope>IDENTIFICATION</scope>
</reference>
<dbReference type="Gramene" id="AET1Gv20226000.9">
    <property type="protein sequence ID" value="AET1Gv20226000.9"/>
    <property type="gene ID" value="AET1Gv20226000"/>
</dbReference>
<dbReference type="Gramene" id="AET1Gv20226000.8">
    <property type="protein sequence ID" value="AET1Gv20226000.8"/>
    <property type="gene ID" value="AET1Gv20226000"/>
</dbReference>
<dbReference type="AlphaFoldDB" id="A0A452XZ70"/>
<proteinExistence type="predicted"/>
<sequence>MIFLLLKNNSNISKQICDRRDMFQRLNVCAPFCTNLEATPFHSIHSYPQRLTVPRPFYTNVEATADICTDTTLETQADSEENAAETAPISPDNTTQPPVRHLASTVATAATWRDNLVRSGRGEGRGCCRQLPWCW</sequence>
<dbReference type="EnsemblPlants" id="AET1Gv20226000.6">
    <property type="protein sequence ID" value="AET1Gv20226000.6"/>
    <property type="gene ID" value="AET1Gv20226000"/>
</dbReference>